<dbReference type="RefSeq" id="WP_106010421.1">
    <property type="nucleotide sequence ID" value="NZ_JALCPJ010000020.1"/>
</dbReference>
<dbReference type="Pfam" id="PF00218">
    <property type="entry name" value="IGPS"/>
    <property type="match status" value="1"/>
</dbReference>
<evidence type="ECO:0000259" key="10">
    <source>
        <dbReference type="Pfam" id="PF00218"/>
    </source>
</evidence>
<evidence type="ECO:0000256" key="7">
    <source>
        <dbReference type="ARBA" id="ARBA00023141"/>
    </source>
</evidence>
<feature type="domain" description="Indole-3-glycerol phosphate synthase" evidence="10">
    <location>
        <begin position="3"/>
        <end position="251"/>
    </location>
</feature>
<reference evidence="11 12" key="1">
    <citation type="submission" date="2018-03" db="EMBL/GenBank/DDBJ databases">
        <title>Genome sequence of Clostridium luticellarii DSM 29923.</title>
        <authorList>
            <person name="Poehlein A."/>
            <person name="Daniel R."/>
        </authorList>
    </citation>
    <scope>NUCLEOTIDE SEQUENCE [LARGE SCALE GENOMIC DNA]</scope>
    <source>
        <strain evidence="11 12">DSM 29923</strain>
    </source>
</reference>
<evidence type="ECO:0000256" key="9">
    <source>
        <dbReference type="HAMAP-Rule" id="MF_00134"/>
    </source>
</evidence>
<evidence type="ECO:0000256" key="6">
    <source>
        <dbReference type="ARBA" id="ARBA00022822"/>
    </source>
</evidence>
<dbReference type="GO" id="GO:0000162">
    <property type="term" value="P:L-tryptophan biosynthetic process"/>
    <property type="evidence" value="ECO:0007669"/>
    <property type="project" value="UniProtKB-UniRule"/>
</dbReference>
<evidence type="ECO:0000256" key="8">
    <source>
        <dbReference type="ARBA" id="ARBA00023239"/>
    </source>
</evidence>
<dbReference type="GO" id="GO:0004640">
    <property type="term" value="F:phosphoribosylanthranilate isomerase activity"/>
    <property type="evidence" value="ECO:0007669"/>
    <property type="project" value="TreeGrafter"/>
</dbReference>
<evidence type="ECO:0000256" key="1">
    <source>
        <dbReference type="ARBA" id="ARBA00001633"/>
    </source>
</evidence>
<keyword evidence="7 9" id="KW-0057">Aromatic amino acid biosynthesis</keyword>
<keyword evidence="4 9" id="KW-0028">Amino-acid biosynthesis</keyword>
<evidence type="ECO:0000256" key="3">
    <source>
        <dbReference type="ARBA" id="ARBA00008737"/>
    </source>
</evidence>
<dbReference type="NCBIfam" id="NF001377">
    <property type="entry name" value="PRK00278.2-4"/>
    <property type="match status" value="1"/>
</dbReference>
<keyword evidence="6 9" id="KW-0822">Tryptophan biosynthesis</keyword>
<dbReference type="PANTHER" id="PTHR22854">
    <property type="entry name" value="TRYPTOPHAN BIOSYNTHESIS PROTEIN"/>
    <property type="match status" value="1"/>
</dbReference>
<dbReference type="PANTHER" id="PTHR22854:SF2">
    <property type="entry name" value="INDOLE-3-GLYCEROL-PHOSPHATE SYNTHASE"/>
    <property type="match status" value="1"/>
</dbReference>
<protein>
    <recommendedName>
        <fullName evidence="9">Indole-3-glycerol phosphate synthase</fullName>
        <shortName evidence="9">IGPS</shortName>
        <ecNumber evidence="9">4.1.1.48</ecNumber>
    </recommendedName>
</protein>
<dbReference type="Gene3D" id="3.20.20.70">
    <property type="entry name" value="Aldolase class I"/>
    <property type="match status" value="1"/>
</dbReference>
<dbReference type="InterPro" id="IPR045186">
    <property type="entry name" value="Indole-3-glycerol_P_synth"/>
</dbReference>
<dbReference type="CDD" id="cd00331">
    <property type="entry name" value="IGPS"/>
    <property type="match status" value="1"/>
</dbReference>
<dbReference type="UniPathway" id="UPA00035">
    <property type="reaction ID" value="UER00043"/>
</dbReference>
<comment type="pathway">
    <text evidence="2 9">Amino-acid biosynthesis; L-tryptophan biosynthesis; L-tryptophan from chorismate: step 4/5.</text>
</comment>
<dbReference type="EC" id="4.1.1.48" evidence="9"/>
<dbReference type="InterPro" id="IPR011060">
    <property type="entry name" value="RibuloseP-bd_barrel"/>
</dbReference>
<evidence type="ECO:0000313" key="12">
    <source>
        <dbReference type="Proteomes" id="UP000237798"/>
    </source>
</evidence>
<evidence type="ECO:0000313" key="11">
    <source>
        <dbReference type="EMBL" id="PRR82482.1"/>
    </source>
</evidence>
<dbReference type="AlphaFoldDB" id="A0A2T0BF81"/>
<dbReference type="FunFam" id="3.20.20.70:FF:000024">
    <property type="entry name" value="Indole-3-glycerol phosphate synthase"/>
    <property type="match status" value="1"/>
</dbReference>
<evidence type="ECO:0000256" key="5">
    <source>
        <dbReference type="ARBA" id="ARBA00022793"/>
    </source>
</evidence>
<dbReference type="OrthoDB" id="9804217at2"/>
<dbReference type="PROSITE" id="PS00614">
    <property type="entry name" value="IGPS"/>
    <property type="match status" value="1"/>
</dbReference>
<keyword evidence="5 9" id="KW-0210">Decarboxylase</keyword>
<proteinExistence type="inferred from homology"/>
<dbReference type="SUPFAM" id="SSF51366">
    <property type="entry name" value="Ribulose-phoshate binding barrel"/>
    <property type="match status" value="1"/>
</dbReference>
<dbReference type="GO" id="GO:0004425">
    <property type="term" value="F:indole-3-glycerol-phosphate synthase activity"/>
    <property type="evidence" value="ECO:0007669"/>
    <property type="project" value="UniProtKB-UniRule"/>
</dbReference>
<comment type="catalytic activity">
    <reaction evidence="1 9">
        <text>1-(2-carboxyphenylamino)-1-deoxy-D-ribulose 5-phosphate + H(+) = (1S,2R)-1-C-(indol-3-yl)glycerol 3-phosphate + CO2 + H2O</text>
        <dbReference type="Rhea" id="RHEA:23476"/>
        <dbReference type="ChEBI" id="CHEBI:15377"/>
        <dbReference type="ChEBI" id="CHEBI:15378"/>
        <dbReference type="ChEBI" id="CHEBI:16526"/>
        <dbReference type="ChEBI" id="CHEBI:58613"/>
        <dbReference type="ChEBI" id="CHEBI:58866"/>
        <dbReference type="EC" id="4.1.1.48"/>
    </reaction>
</comment>
<dbReference type="HAMAP" id="MF_00134_B">
    <property type="entry name" value="IGPS_B"/>
    <property type="match status" value="1"/>
</dbReference>
<evidence type="ECO:0000256" key="4">
    <source>
        <dbReference type="ARBA" id="ARBA00022605"/>
    </source>
</evidence>
<comment type="caution">
    <text evidence="11">The sequence shown here is derived from an EMBL/GenBank/DDBJ whole genome shotgun (WGS) entry which is preliminary data.</text>
</comment>
<comment type="similarity">
    <text evidence="3 9">Belongs to the TrpC family.</text>
</comment>
<keyword evidence="8 9" id="KW-0456">Lyase</keyword>
<organism evidence="11 12">
    <name type="scientific">Clostridium luticellarii</name>
    <dbReference type="NCBI Taxonomy" id="1691940"/>
    <lineage>
        <taxon>Bacteria</taxon>
        <taxon>Bacillati</taxon>
        <taxon>Bacillota</taxon>
        <taxon>Clostridia</taxon>
        <taxon>Eubacteriales</taxon>
        <taxon>Clostridiaceae</taxon>
        <taxon>Clostridium</taxon>
    </lineage>
</organism>
<name>A0A2T0BF81_9CLOT</name>
<dbReference type="InterPro" id="IPR001468">
    <property type="entry name" value="Indole-3-GlycerolPSynthase_CS"/>
</dbReference>
<sequence>MILEDIVAEKIPQIKGEKQETSVTALAESCKNLTGRDFKEALDRNGISVIAEIKKASPSRGVILEDFDAVKIAKIYENVDIDAVSVLTEKNFFQGNDRYIDEVKRVNSKPVLRKDFIVDPYQIYQSKALGADALLLITAILKDKLEEYYKLAEKIGLQCLVEVHDERELETALQAECNIIGINNRNLEDFSENLKNTERLIKRIPAGITIVSESGIKNEKDVKYLESVGADAVLIGETFMRNIDNVSRIREFVKNARM</sequence>
<dbReference type="InterPro" id="IPR013785">
    <property type="entry name" value="Aldolase_TIM"/>
</dbReference>
<dbReference type="InterPro" id="IPR013798">
    <property type="entry name" value="Indole-3-glycerol_P_synth_dom"/>
</dbReference>
<gene>
    <name evidence="9 11" type="primary">trpC</name>
    <name evidence="11" type="ORF">CLLU_28340</name>
</gene>
<evidence type="ECO:0000256" key="2">
    <source>
        <dbReference type="ARBA" id="ARBA00004696"/>
    </source>
</evidence>
<keyword evidence="12" id="KW-1185">Reference proteome</keyword>
<dbReference type="EMBL" id="PVXP01000054">
    <property type="protein sequence ID" value="PRR82482.1"/>
    <property type="molecule type" value="Genomic_DNA"/>
</dbReference>
<accession>A0A2T0BF81</accession>
<dbReference type="Proteomes" id="UP000237798">
    <property type="component" value="Unassembled WGS sequence"/>
</dbReference>